<evidence type="ECO:0000313" key="2">
    <source>
        <dbReference type="EMBL" id="VDK59360.1"/>
    </source>
</evidence>
<proteinExistence type="predicted"/>
<organism evidence="4">
    <name type="scientific">Anisakis simplex</name>
    <name type="common">Herring worm</name>
    <dbReference type="NCBI Taxonomy" id="6269"/>
    <lineage>
        <taxon>Eukaryota</taxon>
        <taxon>Metazoa</taxon>
        <taxon>Ecdysozoa</taxon>
        <taxon>Nematoda</taxon>
        <taxon>Chromadorea</taxon>
        <taxon>Rhabditida</taxon>
        <taxon>Spirurina</taxon>
        <taxon>Ascaridomorpha</taxon>
        <taxon>Ascaridoidea</taxon>
        <taxon>Anisakidae</taxon>
        <taxon>Anisakis</taxon>
        <taxon>Anisakis simplex complex</taxon>
    </lineage>
</organism>
<evidence type="ECO:0000313" key="4">
    <source>
        <dbReference type="WBParaSite" id="ASIM_0001765101-mRNA-1"/>
    </source>
</evidence>
<dbReference type="InterPro" id="IPR002347">
    <property type="entry name" value="SDR_fam"/>
</dbReference>
<evidence type="ECO:0000313" key="3">
    <source>
        <dbReference type="Proteomes" id="UP000267096"/>
    </source>
</evidence>
<dbReference type="FunFam" id="3.40.50.720:FF:000084">
    <property type="entry name" value="Short-chain dehydrogenase reductase"/>
    <property type="match status" value="1"/>
</dbReference>
<dbReference type="GO" id="GO:0016491">
    <property type="term" value="F:oxidoreductase activity"/>
    <property type="evidence" value="ECO:0007669"/>
    <property type="project" value="UniProtKB-KW"/>
</dbReference>
<reference evidence="4" key="1">
    <citation type="submission" date="2017-02" db="UniProtKB">
        <authorList>
            <consortium name="WormBaseParasite"/>
        </authorList>
    </citation>
    <scope>IDENTIFICATION</scope>
</reference>
<dbReference type="PANTHER" id="PTHR43975:SF2">
    <property type="entry name" value="EG:BACR7A4.14 PROTEIN-RELATED"/>
    <property type="match status" value="1"/>
</dbReference>
<dbReference type="Proteomes" id="UP000267096">
    <property type="component" value="Unassembled WGS sequence"/>
</dbReference>
<gene>
    <name evidence="2" type="ORF">ASIM_LOCUS17055</name>
</gene>
<dbReference type="OrthoDB" id="47007at2759"/>
<dbReference type="InterPro" id="IPR036291">
    <property type="entry name" value="NAD(P)-bd_dom_sf"/>
</dbReference>
<name>A0A0M3K9K7_ANISI</name>
<accession>A0A0M3K9K7</accession>
<dbReference type="PRINTS" id="PR00081">
    <property type="entry name" value="GDHRDH"/>
</dbReference>
<evidence type="ECO:0000256" key="1">
    <source>
        <dbReference type="ARBA" id="ARBA00023002"/>
    </source>
</evidence>
<dbReference type="WBParaSite" id="ASIM_0001765101-mRNA-1">
    <property type="protein sequence ID" value="ASIM_0001765101-mRNA-1"/>
    <property type="gene ID" value="ASIM_0001765101"/>
</dbReference>
<reference evidence="2 3" key="2">
    <citation type="submission" date="2018-11" db="EMBL/GenBank/DDBJ databases">
        <authorList>
            <consortium name="Pathogen Informatics"/>
        </authorList>
    </citation>
    <scope>NUCLEOTIDE SEQUENCE [LARGE SCALE GENOMIC DNA]</scope>
</reference>
<dbReference type="Pfam" id="PF13561">
    <property type="entry name" value="adh_short_C2"/>
    <property type="match status" value="1"/>
</dbReference>
<dbReference type="PANTHER" id="PTHR43975">
    <property type="entry name" value="ZGC:101858"/>
    <property type="match status" value="1"/>
</dbReference>
<dbReference type="InterPro" id="IPR020904">
    <property type="entry name" value="Sc_DH/Rdtase_CS"/>
</dbReference>
<sequence>MTTPVVNLSGKVALITGATSGIGRATAILFNKLGASIVITGRATDRLEALAEELSKNEGSRDSFKGETYPFTADLTKSEDIKSLAEAAIKKFNKLDILVNNAGILENGTIENTSLDQFDHMMNVNLRAVFYLTNLLCPHLIQSKGSVVNVSSVNGMRSFPNVLAYNVSKSGVDQLTRCAALELASKGVRVNCVNPGVTMTELHRRSGMNEEAYQSFIEHSKSTHALGRAGTPEEVANAIAFLASDAASFITGASLPVDGGRHAMCPR</sequence>
<keyword evidence="3" id="KW-1185">Reference proteome</keyword>
<dbReference type="EMBL" id="UYRR01033687">
    <property type="protein sequence ID" value="VDK59360.1"/>
    <property type="molecule type" value="Genomic_DNA"/>
</dbReference>
<dbReference type="SUPFAM" id="SSF51735">
    <property type="entry name" value="NAD(P)-binding Rossmann-fold domains"/>
    <property type="match status" value="1"/>
</dbReference>
<dbReference type="AlphaFoldDB" id="A0A0M3K9K7"/>
<dbReference type="PRINTS" id="PR00080">
    <property type="entry name" value="SDRFAMILY"/>
</dbReference>
<dbReference type="NCBIfam" id="NF005559">
    <property type="entry name" value="PRK07231.1"/>
    <property type="match status" value="1"/>
</dbReference>
<dbReference type="PROSITE" id="PS00061">
    <property type="entry name" value="ADH_SHORT"/>
    <property type="match status" value="1"/>
</dbReference>
<dbReference type="Gene3D" id="3.40.50.720">
    <property type="entry name" value="NAD(P)-binding Rossmann-like Domain"/>
    <property type="match status" value="1"/>
</dbReference>
<keyword evidence="1" id="KW-0560">Oxidoreductase</keyword>
<protein>
    <submittedName>
        <fullName evidence="4">3-oxoacyl-[acyl-carrier-protein] reductase FabG</fullName>
    </submittedName>
</protein>